<dbReference type="RefSeq" id="WP_301570388.1">
    <property type="nucleotide sequence ID" value="NZ_JAPWIE010000002.1"/>
</dbReference>
<protein>
    <submittedName>
        <fullName evidence="4">SDR family NAD(P)-dependent oxidoreductase</fullName>
    </submittedName>
</protein>
<evidence type="ECO:0000313" key="5">
    <source>
        <dbReference type="Proteomes" id="UP001067235"/>
    </source>
</evidence>
<dbReference type="InterPro" id="IPR002347">
    <property type="entry name" value="SDR_fam"/>
</dbReference>
<dbReference type="InterPro" id="IPR036291">
    <property type="entry name" value="NAD(P)-bd_dom_sf"/>
</dbReference>
<keyword evidence="3" id="KW-0560">Oxidoreductase</keyword>
<dbReference type="EMBL" id="JAPWIE010000002">
    <property type="protein sequence ID" value="MCZ4549857.1"/>
    <property type="molecule type" value="Genomic_DNA"/>
</dbReference>
<comment type="caution">
    <text evidence="4">The sequence shown here is derived from an EMBL/GenBank/DDBJ whole genome shotgun (WGS) entry which is preliminary data.</text>
</comment>
<comment type="similarity">
    <text evidence="1">Belongs to the short-chain dehydrogenases/reductases (SDR) family.</text>
</comment>
<accession>A0ABT4MSA3</accession>
<dbReference type="Proteomes" id="UP001067235">
    <property type="component" value="Unassembled WGS sequence"/>
</dbReference>
<keyword evidence="5" id="KW-1185">Reference proteome</keyword>
<evidence type="ECO:0000256" key="1">
    <source>
        <dbReference type="ARBA" id="ARBA00006484"/>
    </source>
</evidence>
<gene>
    <name evidence="4" type="ORF">O4213_07675</name>
</gene>
<keyword evidence="2" id="KW-0521">NADP</keyword>
<sequence>MSGSCSLRSDRSGVDLTRTFLPAMIERGRGGIINVFSTTGFQPVPSLAVCSASKAFVLSFSQSLWFEAKRHGVIACTLTPGPTRTEFFDVIGDGASVVGSFQAPGQVVATGPRARDRRRPPPHVVSGRRNAIAAHLAGLVPRRILVPALDRAMPPATSSDNRGSPIHP</sequence>
<dbReference type="PRINTS" id="PR01167">
    <property type="entry name" value="INSADHFAMILY"/>
</dbReference>
<reference evidence="4" key="1">
    <citation type="submission" date="2022-12" db="EMBL/GenBank/DDBJ databases">
        <authorList>
            <person name="Krivoruchko A.V."/>
            <person name="Elkin A."/>
        </authorList>
    </citation>
    <scope>NUCLEOTIDE SEQUENCE</scope>
    <source>
        <strain evidence="4">IEGM 1388</strain>
    </source>
</reference>
<proteinExistence type="inferred from homology"/>
<dbReference type="PANTHER" id="PTHR43391:SF14">
    <property type="entry name" value="DEHYDROGENASE_REDUCTASE SDR FAMILY PROTEIN 7-LIKE"/>
    <property type="match status" value="1"/>
</dbReference>
<organism evidence="4 5">
    <name type="scientific">Gordonia rubripertincta</name>
    <name type="common">Rhodococcus corallinus</name>
    <dbReference type="NCBI Taxonomy" id="36822"/>
    <lineage>
        <taxon>Bacteria</taxon>
        <taxon>Bacillati</taxon>
        <taxon>Actinomycetota</taxon>
        <taxon>Actinomycetes</taxon>
        <taxon>Mycobacteriales</taxon>
        <taxon>Gordoniaceae</taxon>
        <taxon>Gordonia</taxon>
    </lineage>
</organism>
<dbReference type="PANTHER" id="PTHR43391">
    <property type="entry name" value="RETINOL DEHYDROGENASE-RELATED"/>
    <property type="match status" value="1"/>
</dbReference>
<name>A0ABT4MSA3_GORRU</name>
<evidence type="ECO:0000256" key="3">
    <source>
        <dbReference type="ARBA" id="ARBA00023002"/>
    </source>
</evidence>
<dbReference type="SUPFAM" id="SSF51735">
    <property type="entry name" value="NAD(P)-binding Rossmann-fold domains"/>
    <property type="match status" value="1"/>
</dbReference>
<dbReference type="Gene3D" id="3.40.50.720">
    <property type="entry name" value="NAD(P)-binding Rossmann-like Domain"/>
    <property type="match status" value="1"/>
</dbReference>
<dbReference type="Pfam" id="PF00106">
    <property type="entry name" value="adh_short"/>
    <property type="match status" value="1"/>
</dbReference>
<evidence type="ECO:0000313" key="4">
    <source>
        <dbReference type="EMBL" id="MCZ4549857.1"/>
    </source>
</evidence>
<evidence type="ECO:0000256" key="2">
    <source>
        <dbReference type="ARBA" id="ARBA00022857"/>
    </source>
</evidence>